<evidence type="ECO:0000259" key="2">
    <source>
        <dbReference type="SMART" id="SM00226"/>
    </source>
</evidence>
<dbReference type="Gene3D" id="3.40.50.2300">
    <property type="match status" value="1"/>
</dbReference>
<gene>
    <name evidence="3" type="ORF">GCM10007377_05260</name>
</gene>
<accession>A0A8J3AH94</accession>
<keyword evidence="4" id="KW-1185">Reference proteome</keyword>
<dbReference type="PANTHER" id="PTHR43428:SF1">
    <property type="entry name" value="ARSENATE REDUCTASE"/>
    <property type="match status" value="1"/>
</dbReference>
<organism evidence="3 4">
    <name type="scientific">Galliscardovia ingluviei</name>
    <dbReference type="NCBI Taxonomy" id="1769422"/>
    <lineage>
        <taxon>Bacteria</taxon>
        <taxon>Bacillati</taxon>
        <taxon>Actinomycetota</taxon>
        <taxon>Actinomycetes</taxon>
        <taxon>Bifidobacteriales</taxon>
        <taxon>Bifidobacteriaceae</taxon>
        <taxon>Galliscardovia</taxon>
    </lineage>
</organism>
<dbReference type="GO" id="GO:0046685">
    <property type="term" value="P:response to arsenic-containing substance"/>
    <property type="evidence" value="ECO:0007669"/>
    <property type="project" value="UniProtKB-KW"/>
</dbReference>
<dbReference type="InterPro" id="IPR036196">
    <property type="entry name" value="Ptyr_pPase_sf"/>
</dbReference>
<sequence length="134" mass="14530">MNNHTITIVFACKQNAGRSQIAAAIARQQAPAYIHIVSAGTTPAEHIHPQVMQALMQRGLSPVNLTPQLLTDEIVAQADWVITMGCGEACPVYPGKHYVDWPVADPAHASSLEVEAIIADIEGRVRDLLQRIQS</sequence>
<dbReference type="InterPro" id="IPR023485">
    <property type="entry name" value="Ptyr_pPase"/>
</dbReference>
<name>A0A8J3AH94_9BIFI</name>
<reference evidence="3" key="2">
    <citation type="submission" date="2020-09" db="EMBL/GenBank/DDBJ databases">
        <authorList>
            <person name="Sun Q."/>
            <person name="Sedlacek I."/>
        </authorList>
    </citation>
    <scope>NUCLEOTIDE SEQUENCE</scope>
    <source>
        <strain evidence="3">CCM 8606</strain>
    </source>
</reference>
<feature type="domain" description="Phosphotyrosine protein phosphatase I" evidence="2">
    <location>
        <begin position="6"/>
        <end position="131"/>
    </location>
</feature>
<reference evidence="3" key="1">
    <citation type="journal article" date="2014" name="Int. J. Syst. Evol. Microbiol.">
        <title>Complete genome sequence of Corynebacterium casei LMG S-19264T (=DSM 44701T), isolated from a smear-ripened cheese.</title>
        <authorList>
            <consortium name="US DOE Joint Genome Institute (JGI-PGF)"/>
            <person name="Walter F."/>
            <person name="Albersmeier A."/>
            <person name="Kalinowski J."/>
            <person name="Ruckert C."/>
        </authorList>
    </citation>
    <scope>NUCLEOTIDE SEQUENCE</scope>
    <source>
        <strain evidence="3">CCM 8606</strain>
    </source>
</reference>
<dbReference type="PANTHER" id="PTHR43428">
    <property type="entry name" value="ARSENATE REDUCTASE"/>
    <property type="match status" value="1"/>
</dbReference>
<keyword evidence="1" id="KW-0059">Arsenical resistance</keyword>
<evidence type="ECO:0000256" key="1">
    <source>
        <dbReference type="ARBA" id="ARBA00022849"/>
    </source>
</evidence>
<dbReference type="EMBL" id="BMDH01000001">
    <property type="protein sequence ID" value="GGI13298.1"/>
    <property type="molecule type" value="Genomic_DNA"/>
</dbReference>
<proteinExistence type="predicted"/>
<evidence type="ECO:0000313" key="4">
    <source>
        <dbReference type="Proteomes" id="UP000619536"/>
    </source>
</evidence>
<dbReference type="SMART" id="SM00226">
    <property type="entry name" value="LMWPc"/>
    <property type="match status" value="1"/>
</dbReference>
<dbReference type="Proteomes" id="UP000619536">
    <property type="component" value="Unassembled WGS sequence"/>
</dbReference>
<dbReference type="Pfam" id="PF01451">
    <property type="entry name" value="LMWPc"/>
    <property type="match status" value="1"/>
</dbReference>
<protein>
    <recommendedName>
        <fullName evidence="2">Phosphotyrosine protein phosphatase I domain-containing protein</fullName>
    </recommendedName>
</protein>
<evidence type="ECO:0000313" key="3">
    <source>
        <dbReference type="EMBL" id="GGI13298.1"/>
    </source>
</evidence>
<comment type="caution">
    <text evidence="3">The sequence shown here is derived from an EMBL/GenBank/DDBJ whole genome shotgun (WGS) entry which is preliminary data.</text>
</comment>
<dbReference type="AlphaFoldDB" id="A0A8J3AH94"/>
<dbReference type="SUPFAM" id="SSF52788">
    <property type="entry name" value="Phosphotyrosine protein phosphatases I"/>
    <property type="match status" value="1"/>
</dbReference>